<reference evidence="1 2" key="1">
    <citation type="journal article" date="2010" name="Nature">
        <title>The Ectocarpus genome and the independent evolution of multicellularity in brown algae.</title>
        <authorList>
            <person name="Cock J.M."/>
            <person name="Sterck L."/>
            <person name="Rouze P."/>
            <person name="Scornet D."/>
            <person name="Allen A.E."/>
            <person name="Amoutzias G."/>
            <person name="Anthouard V."/>
            <person name="Artiguenave F."/>
            <person name="Aury J.M."/>
            <person name="Badger J.H."/>
            <person name="Beszteri B."/>
            <person name="Billiau K."/>
            <person name="Bonnet E."/>
            <person name="Bothwell J.H."/>
            <person name="Bowler C."/>
            <person name="Boyen C."/>
            <person name="Brownlee C."/>
            <person name="Carrano C.J."/>
            <person name="Charrier B."/>
            <person name="Cho G.Y."/>
            <person name="Coelho S.M."/>
            <person name="Collen J."/>
            <person name="Corre E."/>
            <person name="Da Silva C."/>
            <person name="Delage L."/>
            <person name="Delaroque N."/>
            <person name="Dittami S.M."/>
            <person name="Doulbeau S."/>
            <person name="Elias M."/>
            <person name="Farnham G."/>
            <person name="Gachon C.M."/>
            <person name="Gschloessl B."/>
            <person name="Heesch S."/>
            <person name="Jabbari K."/>
            <person name="Jubin C."/>
            <person name="Kawai H."/>
            <person name="Kimura K."/>
            <person name="Kloareg B."/>
            <person name="Kupper F.C."/>
            <person name="Lang D."/>
            <person name="Le Bail A."/>
            <person name="Leblanc C."/>
            <person name="Lerouge P."/>
            <person name="Lohr M."/>
            <person name="Lopez P.J."/>
            <person name="Martens C."/>
            <person name="Maumus F."/>
            <person name="Michel G."/>
            <person name="Miranda-Saavedra D."/>
            <person name="Morales J."/>
            <person name="Moreau H."/>
            <person name="Motomura T."/>
            <person name="Nagasato C."/>
            <person name="Napoli C.A."/>
            <person name="Nelson D.R."/>
            <person name="Nyvall-Collen P."/>
            <person name="Peters A.F."/>
            <person name="Pommier C."/>
            <person name="Potin P."/>
            <person name="Poulain J."/>
            <person name="Quesneville H."/>
            <person name="Read B."/>
            <person name="Rensing S.A."/>
            <person name="Ritter A."/>
            <person name="Rousvoal S."/>
            <person name="Samanta M."/>
            <person name="Samson G."/>
            <person name="Schroeder D.C."/>
            <person name="Segurens B."/>
            <person name="Strittmatter M."/>
            <person name="Tonon T."/>
            <person name="Tregear J.W."/>
            <person name="Valentin K."/>
            <person name="von Dassow P."/>
            <person name="Yamagishi T."/>
            <person name="Van de Peer Y."/>
            <person name="Wincker P."/>
        </authorList>
    </citation>
    <scope>NUCLEOTIDE SEQUENCE [LARGE SCALE GENOMIC DNA]</scope>
    <source>
        <strain evidence="2">Ec32 / CCAP1310/4</strain>
    </source>
</reference>
<accession>D7G429</accession>
<evidence type="ECO:0000313" key="2">
    <source>
        <dbReference type="Proteomes" id="UP000002630"/>
    </source>
</evidence>
<dbReference type="OrthoDB" id="2121326at2759"/>
<proteinExistence type="predicted"/>
<dbReference type="Gene3D" id="3.40.30.10">
    <property type="entry name" value="Glutaredoxin"/>
    <property type="match status" value="1"/>
</dbReference>
<organism evidence="1 2">
    <name type="scientific">Ectocarpus siliculosus</name>
    <name type="common">Brown alga</name>
    <name type="synonym">Conferva siliculosa</name>
    <dbReference type="NCBI Taxonomy" id="2880"/>
    <lineage>
        <taxon>Eukaryota</taxon>
        <taxon>Sar</taxon>
        <taxon>Stramenopiles</taxon>
        <taxon>Ochrophyta</taxon>
        <taxon>PX clade</taxon>
        <taxon>Phaeophyceae</taxon>
        <taxon>Ectocarpales</taxon>
        <taxon>Ectocarpaceae</taxon>
        <taxon>Ectocarpus</taxon>
    </lineage>
</organism>
<name>D7G429_ECTSI</name>
<dbReference type="EMBL" id="FN649758">
    <property type="protein sequence ID" value="CBJ27064.1"/>
    <property type="molecule type" value="Genomic_DNA"/>
</dbReference>
<protein>
    <recommendedName>
        <fullName evidence="3">Thioredoxin domain-containing protein</fullName>
    </recommendedName>
</protein>
<dbReference type="CDD" id="cd02947">
    <property type="entry name" value="TRX_family"/>
    <property type="match status" value="1"/>
</dbReference>
<evidence type="ECO:0000313" key="1">
    <source>
        <dbReference type="EMBL" id="CBJ27064.1"/>
    </source>
</evidence>
<dbReference type="EMBL" id="FN648752">
    <property type="protein sequence ID" value="CBJ27064.1"/>
    <property type="molecule type" value="Genomic_DNA"/>
</dbReference>
<keyword evidence="2" id="KW-1185">Reference proteome</keyword>
<dbReference type="Proteomes" id="UP000002630">
    <property type="component" value="Linkage Group LG33"/>
</dbReference>
<dbReference type="InParanoid" id="D7G429"/>
<gene>
    <name evidence="1" type="ORF">Esi_0054_0124</name>
</gene>
<dbReference type="InterPro" id="IPR036249">
    <property type="entry name" value="Thioredoxin-like_sf"/>
</dbReference>
<sequence>METTLRPANSTIRTRSTQTSVYPNQMHKFGINGVPTVVLFKEGNEITRTEGVVPYSNSDIAWVGAALAREGTVAPHLPRRGRPKMPARPPLRDAGTLPLLFLSA</sequence>
<dbReference type="SUPFAM" id="SSF52833">
    <property type="entry name" value="Thioredoxin-like"/>
    <property type="match status" value="1"/>
</dbReference>
<dbReference type="AlphaFoldDB" id="D7G429"/>
<evidence type="ECO:0008006" key="3">
    <source>
        <dbReference type="Google" id="ProtNLM"/>
    </source>
</evidence>